<dbReference type="AlphaFoldDB" id="A0A5J6WIR6"/>
<keyword evidence="3" id="KW-1185">Reference proteome</keyword>
<protein>
    <submittedName>
        <fullName evidence="2">MarR family transcriptional regulator</fullName>
    </submittedName>
</protein>
<dbReference type="KEGG" id="mmaa:FR932_04185"/>
<dbReference type="SUPFAM" id="SSF46785">
    <property type="entry name" value="Winged helix' DNA-binding domain"/>
    <property type="match status" value="1"/>
</dbReference>
<dbReference type="EMBL" id="CP044399">
    <property type="protein sequence ID" value="QFI37081.1"/>
    <property type="molecule type" value="Genomic_DNA"/>
</dbReference>
<proteinExistence type="predicted"/>
<dbReference type="SMART" id="SM00347">
    <property type="entry name" value="HTH_MARR"/>
    <property type="match status" value="1"/>
</dbReference>
<evidence type="ECO:0000259" key="1">
    <source>
        <dbReference type="SMART" id="SM00347"/>
    </source>
</evidence>
<feature type="domain" description="HTH marR-type" evidence="1">
    <location>
        <begin position="26"/>
        <end position="121"/>
    </location>
</feature>
<sequence>MKNNQKQNYFKEIHKLNEYFRLSAEVLLKKRHLNYGAYIVLNSIFDNPDITQYKIAKTTGFSVQRVHQIINMLEERELIIRIGISKYKKQLQLTPQGKDVVDTTESELTAQFQSMFRDQQVLVDTLSQSIKAMNDYLTSKNVGSLA</sequence>
<dbReference type="InterPro" id="IPR000835">
    <property type="entry name" value="HTH_MarR-typ"/>
</dbReference>
<dbReference type="InterPro" id="IPR036388">
    <property type="entry name" value="WH-like_DNA-bd_sf"/>
</dbReference>
<accession>A0A5J6WIR6</accession>
<dbReference type="GO" id="GO:0003700">
    <property type="term" value="F:DNA-binding transcription factor activity"/>
    <property type="evidence" value="ECO:0007669"/>
    <property type="project" value="InterPro"/>
</dbReference>
<evidence type="ECO:0000313" key="3">
    <source>
        <dbReference type="Proteomes" id="UP000327424"/>
    </source>
</evidence>
<dbReference type="Gene3D" id="1.10.10.10">
    <property type="entry name" value="Winged helix-like DNA-binding domain superfamily/Winged helix DNA-binding domain"/>
    <property type="match status" value="1"/>
</dbReference>
<reference evidence="2 3" key="1">
    <citation type="submission" date="2019-09" db="EMBL/GenBank/DDBJ databases">
        <title>Hybrid Assembly of the complete Genome of the Deep-Sea Bacterium Moritella marina from long Nanopore and Illumina reads.</title>
        <authorList>
            <person name="Magin S."/>
            <person name="Georgoulis A."/>
            <person name="Papadimitriou K."/>
            <person name="Iliakis G."/>
            <person name="Vorgias C.E."/>
        </authorList>
    </citation>
    <scope>NUCLEOTIDE SEQUENCE [LARGE SCALE GENOMIC DNA]</scope>
    <source>
        <strain evidence="2 3">MP-1</strain>
    </source>
</reference>
<dbReference type="InterPro" id="IPR036390">
    <property type="entry name" value="WH_DNA-bd_sf"/>
</dbReference>
<evidence type="ECO:0000313" key="2">
    <source>
        <dbReference type="EMBL" id="QFI37081.1"/>
    </source>
</evidence>
<name>A0A5J6WIR6_MORMI</name>
<dbReference type="OrthoDB" id="8537236at2"/>
<dbReference type="RefSeq" id="WP_019439306.1">
    <property type="nucleotide sequence ID" value="NZ_ALOE01000001.1"/>
</dbReference>
<gene>
    <name evidence="2" type="ORF">FR932_04185</name>
</gene>
<organism evidence="2 3">
    <name type="scientific">Moritella marina ATCC 15381</name>
    <dbReference type="NCBI Taxonomy" id="1202962"/>
    <lineage>
        <taxon>Bacteria</taxon>
        <taxon>Pseudomonadati</taxon>
        <taxon>Pseudomonadota</taxon>
        <taxon>Gammaproteobacteria</taxon>
        <taxon>Alteromonadales</taxon>
        <taxon>Moritellaceae</taxon>
        <taxon>Moritella</taxon>
    </lineage>
</organism>
<dbReference type="Proteomes" id="UP000327424">
    <property type="component" value="Chromosome"/>
</dbReference>
<dbReference type="Pfam" id="PF13412">
    <property type="entry name" value="HTH_24"/>
    <property type="match status" value="1"/>
</dbReference>